<proteinExistence type="predicted"/>
<dbReference type="GO" id="GO:0004519">
    <property type="term" value="F:endonuclease activity"/>
    <property type="evidence" value="ECO:0007669"/>
    <property type="project" value="InterPro"/>
</dbReference>
<keyword evidence="2" id="KW-0472">Membrane</keyword>
<keyword evidence="2" id="KW-1133">Transmembrane helix</keyword>
<protein>
    <recommendedName>
        <fullName evidence="3">Bacterial EndoU nuclease domain-containing protein</fullName>
    </recommendedName>
</protein>
<feature type="domain" description="Bacterial EndoU nuclease" evidence="3">
    <location>
        <begin position="142"/>
        <end position="272"/>
    </location>
</feature>
<dbReference type="Pfam" id="PF14436">
    <property type="entry name" value="EndoU_bacteria"/>
    <property type="match status" value="1"/>
</dbReference>
<evidence type="ECO:0000256" key="2">
    <source>
        <dbReference type="SAM" id="Phobius"/>
    </source>
</evidence>
<dbReference type="EMBL" id="BNGU01000008">
    <property type="protein sequence ID" value="GHM59320.1"/>
    <property type="molecule type" value="Genomic_DNA"/>
</dbReference>
<evidence type="ECO:0000313" key="5">
    <source>
        <dbReference type="Proteomes" id="UP000637906"/>
    </source>
</evidence>
<keyword evidence="5" id="KW-1185">Reference proteome</keyword>
<feature type="transmembrane region" description="Helical" evidence="2">
    <location>
        <begin position="31"/>
        <end position="51"/>
    </location>
</feature>
<organism evidence="4 5">
    <name type="scientific">Candidatus Mesenet longicola</name>
    <dbReference type="NCBI Taxonomy" id="1892558"/>
    <lineage>
        <taxon>Bacteria</taxon>
        <taxon>Pseudomonadati</taxon>
        <taxon>Pseudomonadota</taxon>
        <taxon>Alphaproteobacteria</taxon>
        <taxon>Rickettsiales</taxon>
        <taxon>Anaplasmataceae</taxon>
        <taxon>Candidatus Mesenet</taxon>
    </lineage>
</organism>
<keyword evidence="1" id="KW-0378">Hydrolase</keyword>
<sequence length="336" mass="38045">MNVKTVGYFTVVKYINLITKKVNAMLNKLKFIISFLTLSIFSLPAICFAGGDTIFNAFFRLNSFDPGLPSPPILTKFDERVLKLCGEWGNKPTQDKFVAMLTEPESKDVVNDIYNALEHTVITPDADIDTFIAELSQIWFHKNGFTHIFCGDPKKNRLGGLHFAGRIYEAEKKQWAGVDSEGYKELSEHNAFFSTGIEFLDLRGEKKRKNASSFDKDLHADDILTYATLAFKMVKEKQKDKIFCNYNLNGYTGMGVFLKNQNDKAIITFYPNLPTSPLIIPDTPGSPETPDAYYSVEEYDIETDSGQIAGAEVDELPGDEFYERLKILIEQTEKKQ</sequence>
<dbReference type="Proteomes" id="UP000637906">
    <property type="component" value="Unassembled WGS sequence"/>
</dbReference>
<accession>A0A8J3HUV3</accession>
<dbReference type="InterPro" id="IPR037227">
    <property type="entry name" value="EndoU-like"/>
</dbReference>
<dbReference type="SUPFAM" id="SSF142877">
    <property type="entry name" value="EndoU-like"/>
    <property type="match status" value="1"/>
</dbReference>
<evidence type="ECO:0000259" key="3">
    <source>
        <dbReference type="Pfam" id="PF14436"/>
    </source>
</evidence>
<dbReference type="InterPro" id="IPR029501">
    <property type="entry name" value="EndoU_bac"/>
</dbReference>
<dbReference type="GO" id="GO:0016787">
    <property type="term" value="F:hydrolase activity"/>
    <property type="evidence" value="ECO:0007669"/>
    <property type="project" value="UniProtKB-KW"/>
</dbReference>
<dbReference type="AlphaFoldDB" id="A0A8J3HUV3"/>
<dbReference type="GO" id="GO:0004540">
    <property type="term" value="F:RNA nuclease activity"/>
    <property type="evidence" value="ECO:0007669"/>
    <property type="project" value="UniProtKB-ARBA"/>
</dbReference>
<evidence type="ECO:0000313" key="4">
    <source>
        <dbReference type="EMBL" id="GHM59320.1"/>
    </source>
</evidence>
<keyword evidence="2" id="KW-0812">Transmembrane</keyword>
<reference evidence="4 5" key="1">
    <citation type="journal article" date="2021" name="Microb. Ecol.">
        <title>Candidatus Mesenet longicola: Novel Endosymbionts of Brontispa longissima that Induce Cytoplasmic Incompatibility.</title>
        <authorList>
            <person name="Takano S."/>
            <person name="Gotoh Y."/>
            <person name="Hayashi T."/>
        </authorList>
    </citation>
    <scope>NUCLEOTIDE SEQUENCE [LARGE SCALE GENOMIC DNA]</scope>
    <source>
        <strain evidence="4">L5</strain>
    </source>
</reference>
<evidence type="ECO:0000256" key="1">
    <source>
        <dbReference type="ARBA" id="ARBA00022801"/>
    </source>
</evidence>
<name>A0A8J3HUV3_9RICK</name>
<comment type="caution">
    <text evidence="4">The sequence shown here is derived from an EMBL/GenBank/DDBJ whole genome shotgun (WGS) entry which is preliminary data.</text>
</comment>
<gene>
    <name evidence="4" type="ORF">sL5_03130</name>
</gene>